<evidence type="ECO:0000256" key="2">
    <source>
        <dbReference type="SAM" id="Coils"/>
    </source>
</evidence>
<name>A0ABQ5KXP4_9EUKA</name>
<dbReference type="InterPro" id="IPR033290">
    <property type="entry name" value="CCDC39"/>
</dbReference>
<comment type="caution">
    <text evidence="4">The sequence shown here is derived from an EMBL/GenBank/DDBJ whole genome shotgun (WGS) entry which is preliminary data.</text>
</comment>
<dbReference type="Proteomes" id="UP001057375">
    <property type="component" value="Unassembled WGS sequence"/>
</dbReference>
<protein>
    <submittedName>
        <fullName evidence="4">Coiled-coil domain-containing protein 39 like protein</fullName>
    </submittedName>
</protein>
<keyword evidence="5" id="KW-1185">Reference proteome</keyword>
<keyword evidence="1 2" id="KW-0175">Coiled coil</keyword>
<dbReference type="EMBL" id="BQXS01011224">
    <property type="protein sequence ID" value="GKT36433.1"/>
    <property type="molecule type" value="Genomic_DNA"/>
</dbReference>
<proteinExistence type="predicted"/>
<dbReference type="PANTHER" id="PTHR18962">
    <property type="entry name" value="COILED-COIL DOMAIN-CONTAINING PROTEIN 39"/>
    <property type="match status" value="1"/>
</dbReference>
<dbReference type="Pfam" id="PF24161">
    <property type="entry name" value="CCDC39"/>
    <property type="match status" value="1"/>
</dbReference>
<feature type="coiled-coil region" evidence="2">
    <location>
        <begin position="306"/>
        <end position="541"/>
    </location>
</feature>
<accession>A0ABQ5KXP4</accession>
<sequence length="859" mass="100352">MEDLTALYNPENLLLYKKVEEMRMLCSEREKSLSEQTVRSSYMKKQLQVVDGEKKKLMLQKQEKEKRKDQIEGRYILSFKNWEFIKKSQKKAEKEAQNLHDIQTSLESEIVKTVKAIESAEQHASFKAQEFSQWQQAELLKREDVTALESYKHADEKKIRELSVKTEKINKEISAIRTVRDEVVAQTQSLQQQMVRQSQKMINIDSSKNEWIDRIQKSEAVFLDKERDLQDISRDIEDSRATTTHREQELKKEEDHLESEETLKAEIIKQRDASRRSYEAKREDVNSWETQVSDGKDTLNVSHRVLEKISKELDSFRNQVKTVDQKITDTEHRVEVSKKKLKETEDLQKDMEKEKHNKVLYAKRAEEAAQRLLSEKEEKQQQLKQLEEITRTTIHEVQALRESESKDIAQIGAGKVSIRNLKEKIQQLDKHLQQQTFHLYNSGYRVQQLERRLSRAQGARSEEETRALKKRIEELTTAFNKEEKRRKLLADQESEVTRQNQRAVRQLNQLKVDEEKISAECTAKELEADKLEKKCGKLKKDCEDSYIDQSEVSLKDVKLRDELNRLKDTEARLTNIVQHRKALMMGKRVEIESLERGSLAELRLISEENTKTKSEVHKRRVLAQKLKAKYEVISGKQIALAKHMGVGSEVSATSAQALVIVNVEKKKQELKEKGDALNKQIIKEEVQCEELQRVVDTIYMTVRNSRDGMKQVDPSSELYSEYISKTEEKRAIDSSLRHAQQEIRELTQEQSFRLEEKSKLNGETDDLGVIVEDLDEEKTNIEKDVIEKEQMIRATRSSVYSLAGECGFIEADASGDRIVLPPRIRTEESVRVLNFIKEQLQEIMVQDDGFKEEWMKEEE</sequence>
<gene>
    <name evidence="4" type="ORF">ADUPG1_009402</name>
</gene>
<dbReference type="PANTHER" id="PTHR18962:SF0">
    <property type="entry name" value="COILED-COIL DOMAIN-CONTAINING PROTEIN 39"/>
    <property type="match status" value="1"/>
</dbReference>
<organism evidence="4 5">
    <name type="scientific">Aduncisulcus paluster</name>
    <dbReference type="NCBI Taxonomy" id="2918883"/>
    <lineage>
        <taxon>Eukaryota</taxon>
        <taxon>Metamonada</taxon>
        <taxon>Carpediemonas-like organisms</taxon>
        <taxon>Aduncisulcus</taxon>
    </lineage>
</organism>
<feature type="coiled-coil region" evidence="2">
    <location>
        <begin position="660"/>
        <end position="687"/>
    </location>
</feature>
<evidence type="ECO:0000313" key="5">
    <source>
        <dbReference type="Proteomes" id="UP001057375"/>
    </source>
</evidence>
<feature type="coiled-coil region" evidence="2">
    <location>
        <begin position="729"/>
        <end position="791"/>
    </location>
</feature>
<feature type="region of interest" description="Disordered" evidence="3">
    <location>
        <begin position="234"/>
        <end position="258"/>
    </location>
</feature>
<reference evidence="4" key="1">
    <citation type="submission" date="2022-03" db="EMBL/GenBank/DDBJ databases">
        <title>Draft genome sequence of Aduncisulcus paluster, a free-living microaerophilic Fornicata.</title>
        <authorList>
            <person name="Yuyama I."/>
            <person name="Kume K."/>
            <person name="Tamura T."/>
            <person name="Inagaki Y."/>
            <person name="Hashimoto T."/>
        </authorList>
    </citation>
    <scope>NUCLEOTIDE SEQUENCE</scope>
    <source>
        <strain evidence="4">NY0171</strain>
    </source>
</reference>
<evidence type="ECO:0000256" key="1">
    <source>
        <dbReference type="ARBA" id="ARBA00023054"/>
    </source>
</evidence>
<evidence type="ECO:0000313" key="4">
    <source>
        <dbReference type="EMBL" id="GKT36433.1"/>
    </source>
</evidence>
<evidence type="ECO:0000256" key="3">
    <source>
        <dbReference type="SAM" id="MobiDB-lite"/>
    </source>
</evidence>